<protein>
    <recommendedName>
        <fullName evidence="5">Protein-lysine N-methyltransferase ACA1_057310</fullName>
        <ecNumber evidence="5">2.1.1.-</ecNumber>
    </recommendedName>
</protein>
<dbReference type="InterPro" id="IPR019369">
    <property type="entry name" value="Efm5/EEF1AKMT1"/>
</dbReference>
<evidence type="ECO:0000313" key="7">
    <source>
        <dbReference type="Proteomes" id="UP000011083"/>
    </source>
</evidence>
<dbReference type="EC" id="2.1.1.-" evidence="5"/>
<organism evidence="6 7">
    <name type="scientific">Acanthamoeba castellanii (strain ATCC 30010 / Neff)</name>
    <dbReference type="NCBI Taxonomy" id="1257118"/>
    <lineage>
        <taxon>Eukaryota</taxon>
        <taxon>Amoebozoa</taxon>
        <taxon>Discosea</taxon>
        <taxon>Longamoebia</taxon>
        <taxon>Centramoebida</taxon>
        <taxon>Acanthamoebidae</taxon>
        <taxon>Acanthamoeba</taxon>
    </lineage>
</organism>
<dbReference type="GO" id="GO:0032259">
    <property type="term" value="P:methylation"/>
    <property type="evidence" value="ECO:0007669"/>
    <property type="project" value="UniProtKB-KW"/>
</dbReference>
<dbReference type="Pfam" id="PF10237">
    <property type="entry name" value="N6-adenineMlase"/>
    <property type="match status" value="1"/>
</dbReference>
<comment type="function">
    <text evidence="5">S-adenosyl-L-methionine-dependent protein-lysine N-methyltransferase that methylates elongation factor 1-alpha.</text>
</comment>
<gene>
    <name evidence="6" type="ORF">ACA1_057310</name>
</gene>
<comment type="similarity">
    <text evidence="5">Belongs to the class I-like SAM-binding methyltransferase superfamily. EFM5 family.</text>
</comment>
<dbReference type="GO" id="GO:0003676">
    <property type="term" value="F:nucleic acid binding"/>
    <property type="evidence" value="ECO:0007669"/>
    <property type="project" value="InterPro"/>
</dbReference>
<dbReference type="GO" id="GO:0016279">
    <property type="term" value="F:protein-lysine N-methyltransferase activity"/>
    <property type="evidence" value="ECO:0007669"/>
    <property type="project" value="UniProtKB-UniRule"/>
</dbReference>
<keyword evidence="2 5" id="KW-0963">Cytoplasm</keyword>
<dbReference type="OMA" id="CNFRPEH"/>
<keyword evidence="7" id="KW-1185">Reference proteome</keyword>
<dbReference type="RefSeq" id="XP_004339110.1">
    <property type="nucleotide sequence ID" value="XM_004339062.1"/>
</dbReference>
<dbReference type="InterPro" id="IPR002052">
    <property type="entry name" value="DNA_methylase_N6_adenine_CS"/>
</dbReference>
<dbReference type="PROSITE" id="PS00092">
    <property type="entry name" value="N6_MTASE"/>
    <property type="match status" value="1"/>
</dbReference>
<dbReference type="VEuPathDB" id="AmoebaDB:ACA1_057310"/>
<evidence type="ECO:0000256" key="1">
    <source>
        <dbReference type="ARBA" id="ARBA00004496"/>
    </source>
</evidence>
<dbReference type="STRING" id="1257118.L8GW15"/>
<evidence type="ECO:0000313" key="6">
    <source>
        <dbReference type="EMBL" id="ELR17097.1"/>
    </source>
</evidence>
<dbReference type="GeneID" id="14918174"/>
<proteinExistence type="inferred from homology"/>
<dbReference type="GO" id="GO:0005737">
    <property type="term" value="C:cytoplasm"/>
    <property type="evidence" value="ECO:0007669"/>
    <property type="project" value="UniProtKB-SubCell"/>
</dbReference>
<evidence type="ECO:0000256" key="4">
    <source>
        <dbReference type="ARBA" id="ARBA00022679"/>
    </source>
</evidence>
<keyword evidence="3 5" id="KW-0489">Methyltransferase</keyword>
<dbReference type="PANTHER" id="PTHR13200:SF0">
    <property type="entry name" value="EEF1A LYSINE METHYLTRANSFERASE 1"/>
    <property type="match status" value="1"/>
</dbReference>
<evidence type="ECO:0000256" key="3">
    <source>
        <dbReference type="ARBA" id="ARBA00022603"/>
    </source>
</evidence>
<accession>L8GW15</accession>
<evidence type="ECO:0000256" key="5">
    <source>
        <dbReference type="HAMAP-Rule" id="MF_03187"/>
    </source>
</evidence>
<evidence type="ECO:0000256" key="2">
    <source>
        <dbReference type="ARBA" id="ARBA00022490"/>
    </source>
</evidence>
<sequence>MEATLASRLNNVKRAAYEDDDDDDDMPALSAHALLALNEFLSAQTQQAKAPAEVAVVEEDWQLSQFWYTEETARTIAEEVREQAGAGGRVAFLSTPTAFIALKKLLNEKGAREEVELVLFEYDRRFERAYPDEFVFYDYKHPTAFGDESNNSSQFKAGFDMVLIDPPFLNEECMSQYMETVRLLAKPSARFLAATGRVMTDYLMAQENVGCGAIRECQWRPRHNKLSNEFKCYTNYASTRLNLEGSDASPNA</sequence>
<comment type="subcellular location">
    <subcellularLocation>
        <location evidence="1 5">Cytoplasm</location>
    </subcellularLocation>
</comment>
<name>L8GW15_ACACF</name>
<dbReference type="Proteomes" id="UP000011083">
    <property type="component" value="Unassembled WGS sequence"/>
</dbReference>
<dbReference type="AlphaFoldDB" id="L8GW15"/>
<dbReference type="InterPro" id="IPR041370">
    <property type="entry name" value="Mlase_EEF1AKMT1/ZCCHC4"/>
</dbReference>
<dbReference type="HAMAP" id="MF_03187">
    <property type="entry name" value="Methyltr_EFM5"/>
    <property type="match status" value="1"/>
</dbReference>
<dbReference type="PANTHER" id="PTHR13200">
    <property type="entry name" value="EEF1A LYSINE METHYLTRANSFERASE 1"/>
    <property type="match status" value="1"/>
</dbReference>
<dbReference type="OrthoDB" id="206354at2759"/>
<dbReference type="EMBL" id="KB007974">
    <property type="protein sequence ID" value="ELR17097.1"/>
    <property type="molecule type" value="Genomic_DNA"/>
</dbReference>
<keyword evidence="4 5" id="KW-0808">Transferase</keyword>
<reference evidence="6 7" key="1">
    <citation type="journal article" date="2013" name="Genome Biol.">
        <title>Genome of Acanthamoeba castellanii highlights extensive lateral gene transfer and early evolution of tyrosine kinase signaling.</title>
        <authorList>
            <person name="Clarke M."/>
            <person name="Lohan A.J."/>
            <person name="Liu B."/>
            <person name="Lagkouvardos I."/>
            <person name="Roy S."/>
            <person name="Zafar N."/>
            <person name="Bertelli C."/>
            <person name="Schilde C."/>
            <person name="Kianianmomeni A."/>
            <person name="Burglin T.R."/>
            <person name="Frech C."/>
            <person name="Turcotte B."/>
            <person name="Kopec K.O."/>
            <person name="Synnott J.M."/>
            <person name="Choo C."/>
            <person name="Paponov I."/>
            <person name="Finkler A."/>
            <person name="Soon Heng Tan C."/>
            <person name="Hutchins A.P."/>
            <person name="Weinmeier T."/>
            <person name="Rattei T."/>
            <person name="Chu J.S."/>
            <person name="Gimenez G."/>
            <person name="Irimia M."/>
            <person name="Rigden D.J."/>
            <person name="Fitzpatrick D.A."/>
            <person name="Lorenzo-Morales J."/>
            <person name="Bateman A."/>
            <person name="Chiu C.H."/>
            <person name="Tang P."/>
            <person name="Hegemann P."/>
            <person name="Fromm H."/>
            <person name="Raoult D."/>
            <person name="Greub G."/>
            <person name="Miranda-Saavedra D."/>
            <person name="Chen N."/>
            <person name="Nash P."/>
            <person name="Ginger M.L."/>
            <person name="Horn M."/>
            <person name="Schaap P."/>
            <person name="Caler L."/>
            <person name="Loftus B."/>
        </authorList>
    </citation>
    <scope>NUCLEOTIDE SEQUENCE [LARGE SCALE GENOMIC DNA]</scope>
    <source>
        <strain evidence="6 7">Neff</strain>
    </source>
</reference>
<dbReference type="KEGG" id="acan:ACA1_057310"/>